<organism evidence="6">
    <name type="scientific">marine sediment metagenome</name>
    <dbReference type="NCBI Taxonomy" id="412755"/>
    <lineage>
        <taxon>unclassified sequences</taxon>
        <taxon>metagenomes</taxon>
        <taxon>ecological metagenomes</taxon>
    </lineage>
</organism>
<dbReference type="AlphaFoldDB" id="A0A0F9QV80"/>
<keyword evidence="2" id="KW-0472">Membrane</keyword>
<dbReference type="PRINTS" id="PR01021">
    <property type="entry name" value="OMPADOMAIN"/>
</dbReference>
<dbReference type="PRINTS" id="PR01023">
    <property type="entry name" value="NAFLGMOTY"/>
</dbReference>
<proteinExistence type="predicted"/>
<dbReference type="GO" id="GO:0009279">
    <property type="term" value="C:cell outer membrane"/>
    <property type="evidence" value="ECO:0007669"/>
    <property type="project" value="UniProtKB-SubCell"/>
</dbReference>
<feature type="compositionally biased region" description="Polar residues" evidence="4">
    <location>
        <begin position="240"/>
        <end position="250"/>
    </location>
</feature>
<reference evidence="6" key="1">
    <citation type="journal article" date="2015" name="Nature">
        <title>Complex archaea that bridge the gap between prokaryotes and eukaryotes.</title>
        <authorList>
            <person name="Spang A."/>
            <person name="Saw J.H."/>
            <person name="Jorgensen S.L."/>
            <person name="Zaremba-Niedzwiedzka K."/>
            <person name="Martijn J."/>
            <person name="Lind A.E."/>
            <person name="van Eijk R."/>
            <person name="Schleper C."/>
            <person name="Guy L."/>
            <person name="Ettema T.J."/>
        </authorList>
    </citation>
    <scope>NUCLEOTIDE SEQUENCE</scope>
</reference>
<feature type="coiled-coil region" evidence="3">
    <location>
        <begin position="48"/>
        <end position="144"/>
    </location>
</feature>
<evidence type="ECO:0000256" key="1">
    <source>
        <dbReference type="ARBA" id="ARBA00004442"/>
    </source>
</evidence>
<name>A0A0F9QV80_9ZZZZ</name>
<protein>
    <recommendedName>
        <fullName evidence="5">OmpA-like domain-containing protein</fullName>
    </recommendedName>
</protein>
<comment type="caution">
    <text evidence="6">The sequence shown here is derived from an EMBL/GenBank/DDBJ whole genome shotgun (WGS) entry which is preliminary data.</text>
</comment>
<dbReference type="CDD" id="cd07185">
    <property type="entry name" value="OmpA_C-like"/>
    <property type="match status" value="1"/>
</dbReference>
<sequence>MNKRNITLGVAAGLSVLIAGCATTPPENTMVNEAQASYAKIKDDPDVARSGDRQLRSARNELNRAEALMNDGGDTASIEQAAYLANRHAQIASEQGQRARLQEQVDSAEERRRQLMLNQSSKDADQARKEAEMLRKRMEELKAERTDRGMVLTLGDVLFDLNKADLKSSGEQTTARLAQFMREYEDRRVRVEGYTDSTGDATYNQRLSERRAQSVRDALVSQGVERRRVETKGYGEQYPVASNDSSAGRQQNRRVEIVISDKDGNIETREN</sequence>
<evidence type="ECO:0000259" key="5">
    <source>
        <dbReference type="PROSITE" id="PS51123"/>
    </source>
</evidence>
<dbReference type="InterPro" id="IPR036737">
    <property type="entry name" value="OmpA-like_sf"/>
</dbReference>
<comment type="subcellular location">
    <subcellularLocation>
        <location evidence="1">Cell outer membrane</location>
    </subcellularLocation>
</comment>
<dbReference type="EMBL" id="LAZR01001232">
    <property type="protein sequence ID" value="KKN48205.1"/>
    <property type="molecule type" value="Genomic_DNA"/>
</dbReference>
<feature type="domain" description="OmpA-like" evidence="5">
    <location>
        <begin position="146"/>
        <end position="263"/>
    </location>
</feature>
<evidence type="ECO:0000256" key="3">
    <source>
        <dbReference type="SAM" id="Coils"/>
    </source>
</evidence>
<dbReference type="PROSITE" id="PS51123">
    <property type="entry name" value="OMPA_2"/>
    <property type="match status" value="1"/>
</dbReference>
<dbReference type="Pfam" id="PF14346">
    <property type="entry name" value="DUF4398"/>
    <property type="match status" value="1"/>
</dbReference>
<evidence type="ECO:0000256" key="2">
    <source>
        <dbReference type="ARBA" id="ARBA00023136"/>
    </source>
</evidence>
<dbReference type="Gene3D" id="3.30.1330.60">
    <property type="entry name" value="OmpA-like domain"/>
    <property type="match status" value="1"/>
</dbReference>
<keyword evidence="3" id="KW-0175">Coiled coil</keyword>
<dbReference type="InterPro" id="IPR006664">
    <property type="entry name" value="OMP_bac"/>
</dbReference>
<dbReference type="PROSITE" id="PS51257">
    <property type="entry name" value="PROKAR_LIPOPROTEIN"/>
    <property type="match status" value="1"/>
</dbReference>
<dbReference type="Pfam" id="PF00691">
    <property type="entry name" value="OmpA"/>
    <property type="match status" value="1"/>
</dbReference>
<dbReference type="InterPro" id="IPR050330">
    <property type="entry name" value="Bact_OuterMem_StrucFunc"/>
</dbReference>
<gene>
    <name evidence="6" type="ORF">LCGC14_0655180</name>
</gene>
<dbReference type="InterPro" id="IPR025511">
    <property type="entry name" value="DUF4398"/>
</dbReference>
<dbReference type="PANTHER" id="PTHR30329:SF20">
    <property type="entry name" value="EXPORTED PROTEIN"/>
    <property type="match status" value="1"/>
</dbReference>
<feature type="region of interest" description="Disordered" evidence="4">
    <location>
        <begin position="230"/>
        <end position="254"/>
    </location>
</feature>
<dbReference type="PANTHER" id="PTHR30329">
    <property type="entry name" value="STATOR ELEMENT OF FLAGELLAR MOTOR COMPLEX"/>
    <property type="match status" value="1"/>
</dbReference>
<evidence type="ECO:0000256" key="4">
    <source>
        <dbReference type="SAM" id="MobiDB-lite"/>
    </source>
</evidence>
<evidence type="ECO:0000313" key="6">
    <source>
        <dbReference type="EMBL" id="KKN48205.1"/>
    </source>
</evidence>
<accession>A0A0F9QV80</accession>
<dbReference type="InterPro" id="IPR006665">
    <property type="entry name" value="OmpA-like"/>
</dbReference>
<dbReference type="SUPFAM" id="SSF103088">
    <property type="entry name" value="OmpA-like"/>
    <property type="match status" value="1"/>
</dbReference>